<dbReference type="GeneID" id="94692373"/>
<organism evidence="3 4">
    <name type="scientific">Delftia lacustris</name>
    <dbReference type="NCBI Taxonomy" id="558537"/>
    <lineage>
        <taxon>Bacteria</taxon>
        <taxon>Pseudomonadati</taxon>
        <taxon>Pseudomonadota</taxon>
        <taxon>Betaproteobacteria</taxon>
        <taxon>Burkholderiales</taxon>
        <taxon>Comamonadaceae</taxon>
        <taxon>Delftia</taxon>
    </lineage>
</organism>
<name>A0A1H3NR56_9BURK</name>
<accession>A0A1H3NR56</accession>
<feature type="region of interest" description="Disordered" evidence="1">
    <location>
        <begin position="137"/>
        <end position="159"/>
    </location>
</feature>
<evidence type="ECO:0000313" key="3">
    <source>
        <dbReference type="EMBL" id="SDY91372.1"/>
    </source>
</evidence>
<proteinExistence type="predicted"/>
<sequence>MPIRIVQLGSPRHADEGLRIGTVRRPPRGVPKAEFASRDYYDVWYPELSPQPDTMHTALESHRLQDHGQQAEADKLWQQFVRKFRKEMGEPAASRTLDLLAALSQHSAFAIGCYCEQEARCHRGILRSLLKERGADIANGDKDTGDMDPGENYTDDTVH</sequence>
<dbReference type="Proteomes" id="UP000183417">
    <property type="component" value="Unassembled WGS sequence"/>
</dbReference>
<reference evidence="3 4" key="1">
    <citation type="submission" date="2016-10" db="EMBL/GenBank/DDBJ databases">
        <authorList>
            <person name="de Groot N.N."/>
        </authorList>
    </citation>
    <scope>NUCLEOTIDE SEQUENCE [LARGE SCALE GENOMIC DNA]</scope>
    <source>
        <strain evidence="3 4">LMG 24775</strain>
    </source>
</reference>
<evidence type="ECO:0000259" key="2">
    <source>
        <dbReference type="Pfam" id="PF22751"/>
    </source>
</evidence>
<dbReference type="InterPro" id="IPR054495">
    <property type="entry name" value="DUF488-N3a"/>
</dbReference>
<protein>
    <submittedName>
        <fullName evidence="3">Uncharacterized conserved protein YeaO, DUF488 family</fullName>
    </submittedName>
</protein>
<dbReference type="Pfam" id="PF22751">
    <property type="entry name" value="DUF488-N3a"/>
    <property type="match status" value="1"/>
</dbReference>
<dbReference type="AlphaFoldDB" id="A0A1H3NR56"/>
<feature type="domain" description="DUF488" evidence="2">
    <location>
        <begin position="3"/>
        <end position="134"/>
    </location>
</feature>
<evidence type="ECO:0000313" key="4">
    <source>
        <dbReference type="Proteomes" id="UP000183417"/>
    </source>
</evidence>
<dbReference type="RefSeq" id="WP_074922193.1">
    <property type="nucleotide sequence ID" value="NZ_CP141274.1"/>
</dbReference>
<evidence type="ECO:0000256" key="1">
    <source>
        <dbReference type="SAM" id="MobiDB-lite"/>
    </source>
</evidence>
<gene>
    <name evidence="3" type="ORF">SAMN05421547_109100</name>
</gene>
<dbReference type="EMBL" id="FNPE01000009">
    <property type="protein sequence ID" value="SDY91372.1"/>
    <property type="molecule type" value="Genomic_DNA"/>
</dbReference>